<proteinExistence type="predicted"/>
<name>A0A812VV89_SYMPI</name>
<protein>
    <submittedName>
        <fullName evidence="1">Uncharacterized protein</fullName>
    </submittedName>
</protein>
<organism evidence="1 2">
    <name type="scientific">Symbiodinium pilosum</name>
    <name type="common">Dinoflagellate</name>
    <dbReference type="NCBI Taxonomy" id="2952"/>
    <lineage>
        <taxon>Eukaryota</taxon>
        <taxon>Sar</taxon>
        <taxon>Alveolata</taxon>
        <taxon>Dinophyceae</taxon>
        <taxon>Suessiales</taxon>
        <taxon>Symbiodiniaceae</taxon>
        <taxon>Symbiodinium</taxon>
    </lineage>
</organism>
<gene>
    <name evidence="1" type="ORF">SPIL2461_LOCUS17862</name>
</gene>
<evidence type="ECO:0000313" key="2">
    <source>
        <dbReference type="Proteomes" id="UP000649617"/>
    </source>
</evidence>
<comment type="caution">
    <text evidence="1">The sequence shown here is derived from an EMBL/GenBank/DDBJ whole genome shotgun (WGS) entry which is preliminary data.</text>
</comment>
<dbReference type="AlphaFoldDB" id="A0A812VV89"/>
<dbReference type="EMBL" id="CAJNIZ010043416">
    <property type="protein sequence ID" value="CAE7659819.1"/>
    <property type="molecule type" value="Genomic_DNA"/>
</dbReference>
<dbReference type="Proteomes" id="UP000649617">
    <property type="component" value="Unassembled WGS sequence"/>
</dbReference>
<evidence type="ECO:0000313" key="1">
    <source>
        <dbReference type="EMBL" id="CAE7659819.1"/>
    </source>
</evidence>
<accession>A0A812VV89</accession>
<reference evidence="1" key="1">
    <citation type="submission" date="2021-02" db="EMBL/GenBank/DDBJ databases">
        <authorList>
            <person name="Dougan E. K."/>
            <person name="Rhodes N."/>
            <person name="Thang M."/>
            <person name="Chan C."/>
        </authorList>
    </citation>
    <scope>NUCLEOTIDE SEQUENCE</scope>
</reference>
<sequence length="63" mass="7136">MKRAYSGADFAAQDEDALRLIRTADPARAAEVLEELELKGREVRNPSAFVSKSLSQYPMPRRR</sequence>
<keyword evidence="2" id="KW-1185">Reference proteome</keyword>